<dbReference type="SMART" id="SM00295">
    <property type="entry name" value="B41"/>
    <property type="match status" value="1"/>
</dbReference>
<dbReference type="OrthoDB" id="10262320at2759"/>
<dbReference type="FunFam" id="1.20.1420.10:FF:000001">
    <property type="entry name" value="Talin 2"/>
    <property type="match status" value="1"/>
</dbReference>
<dbReference type="RefSeq" id="XP_022305891.1">
    <property type="nucleotide sequence ID" value="XM_022450183.1"/>
</dbReference>
<evidence type="ECO:0000256" key="3">
    <source>
        <dbReference type="ARBA" id="ARBA00023212"/>
    </source>
</evidence>
<evidence type="ECO:0000313" key="6">
    <source>
        <dbReference type="Proteomes" id="UP000694844"/>
    </source>
</evidence>
<dbReference type="PROSITE" id="PS50057">
    <property type="entry name" value="FERM_3"/>
    <property type="match status" value="1"/>
</dbReference>
<dbReference type="FunFam" id="2.30.29.30:FF:000028">
    <property type="entry name" value="Talin 2"/>
    <property type="match status" value="1"/>
</dbReference>
<dbReference type="RefSeq" id="XP_022305893.1">
    <property type="nucleotide sequence ID" value="XM_022450185.1"/>
</dbReference>
<dbReference type="InterPro" id="IPR002404">
    <property type="entry name" value="IRS_PTB"/>
</dbReference>
<evidence type="ECO:0000259" key="4">
    <source>
        <dbReference type="PROSITE" id="PS50057"/>
    </source>
</evidence>
<dbReference type="Gene3D" id="1.20.80.10">
    <property type="match status" value="1"/>
</dbReference>
<dbReference type="GO" id="GO:0005200">
    <property type="term" value="F:structural constituent of cytoskeleton"/>
    <property type="evidence" value="ECO:0007669"/>
    <property type="project" value="InterPro"/>
</dbReference>
<evidence type="ECO:0000313" key="10">
    <source>
        <dbReference type="RefSeq" id="XP_022305892.1"/>
    </source>
</evidence>
<dbReference type="SUPFAM" id="SSF50729">
    <property type="entry name" value="PH domain-like"/>
    <property type="match status" value="1"/>
</dbReference>
<dbReference type="InterPro" id="IPR036723">
    <property type="entry name" value="Alpha-catenin/vinculin-like_sf"/>
</dbReference>
<dbReference type="InterPro" id="IPR037438">
    <property type="entry name" value="Talin1/2-RS"/>
</dbReference>
<dbReference type="PANTHER" id="PTHR19981">
    <property type="entry name" value="TALIN"/>
    <property type="match status" value="1"/>
</dbReference>
<dbReference type="FunFam" id="1.20.1410.10:FF:000001">
    <property type="entry name" value="Talin 2"/>
    <property type="match status" value="1"/>
</dbReference>
<dbReference type="FunFam" id="1.20.120.230:FF:000002">
    <property type="entry name" value="Talin 2"/>
    <property type="match status" value="1"/>
</dbReference>
<dbReference type="SUPFAM" id="SSF109880">
    <property type="entry name" value="A middle domain of Talin 1"/>
    <property type="match status" value="1"/>
</dbReference>
<dbReference type="InterPro" id="IPR032425">
    <property type="entry name" value="FERM_f0"/>
</dbReference>
<dbReference type="PANTHER" id="PTHR19981:SF1">
    <property type="entry name" value="RHEA, ISOFORM B"/>
    <property type="match status" value="1"/>
</dbReference>
<dbReference type="Pfam" id="PF08913">
    <property type="entry name" value="VBS"/>
    <property type="match status" value="1"/>
</dbReference>
<dbReference type="Proteomes" id="UP000694844">
    <property type="component" value="Chromosome 9"/>
</dbReference>
<dbReference type="FunFam" id="1.20.120.230:FF:000003">
    <property type="entry name" value="Talin 2"/>
    <property type="match status" value="1"/>
</dbReference>
<dbReference type="FunFam" id="1.20.120.230:FF:000005">
    <property type="entry name" value="Talin 1"/>
    <property type="match status" value="1"/>
</dbReference>
<accession>A0A8B8BSE7</accession>
<dbReference type="SUPFAM" id="SSF47220">
    <property type="entry name" value="alpha-catenin/vinculin-like"/>
    <property type="match status" value="5"/>
</dbReference>
<dbReference type="Gene3D" id="2.30.29.30">
    <property type="entry name" value="Pleckstrin-homology domain (PH domain)/Phosphotyrosine-binding domain (PTB)"/>
    <property type="match status" value="1"/>
</dbReference>
<dbReference type="KEGG" id="cvn:111112605"/>
<feature type="domain" description="FERM" evidence="4">
    <location>
        <begin position="88"/>
        <end position="405"/>
    </location>
</feature>
<dbReference type="SMART" id="SM01244">
    <property type="entry name" value="IRS"/>
    <property type="match status" value="1"/>
</dbReference>
<dbReference type="CDD" id="cd12150">
    <property type="entry name" value="talin-RS"/>
    <property type="match status" value="1"/>
</dbReference>
<dbReference type="RefSeq" id="XP_022305894.1">
    <property type="nucleotide sequence ID" value="XM_022450186.1"/>
</dbReference>
<evidence type="ECO:0000313" key="8">
    <source>
        <dbReference type="RefSeq" id="XP_022305890.1"/>
    </source>
</evidence>
<dbReference type="SMART" id="SM00307">
    <property type="entry name" value="ILWEQ"/>
    <property type="match status" value="1"/>
</dbReference>
<dbReference type="InterPro" id="IPR036476">
    <property type="entry name" value="Talin_cent_sf"/>
</dbReference>
<dbReference type="InterPro" id="IPR054082">
    <property type="entry name" value="Talin_IBS2B"/>
</dbReference>
<evidence type="ECO:0000256" key="1">
    <source>
        <dbReference type="ARBA" id="ARBA00004245"/>
    </source>
</evidence>
<dbReference type="FunFam" id="1.20.1420.10:FF:000002">
    <property type="entry name" value="Talin 2"/>
    <property type="match status" value="1"/>
</dbReference>
<dbReference type="Pfam" id="PF21865">
    <property type="entry name" value="TLN1-like_RS"/>
    <property type="match status" value="2"/>
</dbReference>
<dbReference type="InterPro" id="IPR049108">
    <property type="entry name" value="Talin_R4"/>
</dbReference>
<dbReference type="CDD" id="cd14473">
    <property type="entry name" value="FERM_B-lobe"/>
    <property type="match status" value="1"/>
</dbReference>
<evidence type="ECO:0000256" key="2">
    <source>
        <dbReference type="ARBA" id="ARBA00022490"/>
    </source>
</evidence>
<evidence type="ECO:0000313" key="12">
    <source>
        <dbReference type="RefSeq" id="XP_022305894.1"/>
    </source>
</evidence>
<dbReference type="Gene3D" id="1.20.1420.10">
    <property type="entry name" value="Talin, central domain"/>
    <property type="match status" value="8"/>
</dbReference>
<dbReference type="CDD" id="cd17089">
    <property type="entry name" value="FERM_F0_TLN"/>
    <property type="match status" value="1"/>
</dbReference>
<evidence type="ECO:0000313" key="7">
    <source>
        <dbReference type="RefSeq" id="XP_022305888.1"/>
    </source>
</evidence>
<dbReference type="InterPro" id="IPR000299">
    <property type="entry name" value="FERM_domain"/>
</dbReference>
<sequence length="2599" mass="280793">MAMLSLKISVVGNNVVKTMQFDPTTQVYDACKIIRDRIIETNPGNPQDYGLFLADEDPKKGVWLEPGRTLDYYLLRDGDLLEYKKKMRILQIKTLDGMQKKLQVDDSHTVGQLMVTICTKMGISNHEEYSLVREMTDDEKEKTLTLRRDKSIAKDQKKLEEMRKKLHTDDELEWLDHSRTLREQGVADKDQLLLRRKFFFSDQNVDQRDPVQLNLLYVQSRDAIMNGTHPVTQEEAIQLAGIQCHIQFGDYNESKHKAGFLELKEFLPKEYVKTQKIEKRIFQEHKKWQGTHEFEAKAKYTQKCRGLKTYGITFFLVKEKMPGKNKLVPRLLGITKESVVRMDEKTKEIMKTWPLTTVKRWAASPNSFTLDFGDYSDSYYSVQTQEGEQISRLIAGYIDIILKRKKDKDHLGIEGSDEAPMYEDSVSPAKATIISRMQGNVSHPDVASVAMPGVMRGGVSGETTISMGSMTSAQHGQVSNEMHHVHGNRQSQNIQEYGLSQSQKALLTCIEEGITSIRQAESQMDKGAALPNLGNDAASKKWRQNMLDLSRQKVGAQLSAMNAATAQLVTMSIDDEIDTSRVGAAVAQITSNIDDFSQDVRMLGALQDDDASRNKLLGAAKRLCGAFSDLLNAAEPGQKEGKSNLISAAKTVGEASQDVMAGIGETADDMDKMYQETLLALAKAVANATAQLVLKAKNVASTTEDQGLQNKVISSATSCALATSQLVACTKVVAPTISSPACQEQLIEAAKGVAHSVEGIVEAARQSCRDDKLLADLGGAATAVTQALNDLLQHIKKGAGPTNAGESHEDAVDTILTVTDRLFSSVGDAHEMVRQARQLAQATSSLVGAIRGEAESHSDSEMQKRLLAAARQLADATANMVEAAKGCASSPNDSEQQRRLRGAAEELRAATNNAASDALKKKLMRRLETAAHRAASATTQLINASKNANKSNTNKTSEHQLTQQCQLMNEQLPLLIQGFRHSETKQDSATAQLHLINASKEFIQPASQLVSAGNAAAPTVGDQAASINLNQALKTMTTALAELRTASGKAEEMCISLEVDAALDHLSGFDKDLEEYRRAVDNGNLVPLPGDTAESSAMKLGSTSKNVGSAMAQLLTAASQGNENYVGVAARDTANALRVLTEATRGVASTSEDIEVKRQVIDSAREVIDKSTRLLEETKRAMADPENPENQARLNQVAKAVSSALNNCVNALPGQRDVDNAIRQITNSSQELATTQYPSTDRSFQEIQIEINNAAVNLNQAASNIVTASRGTPKQLADSSREYSTSYSEFIRSGLTMAGLNKDGETQNQIVGGLKNISMVSSKLLLAAKSVSADPNAPNTKNLLSQAARAVTESINQLINVCTVSAPGQKECDNALRQIQMMKSMLESANEPVTDLSYFECLDSVMEKSKGQVWLLGDSMTGITNHAKKGDLENFCDSVGNFSTSVCGLTEAASQAAYLVGIADGASEPGRPGLVDQSQFARANQAIQMACQNLVNPASSQQQYYMVDSCRSMRRSLHDVLSAATVVAKHTSALCNACRLASSKTSNPVAKRHFVQSAKDVANSTANLVKAIKALDQDFTEENRQRCAEAAKPLTDAVDELTTFASSPEFASMPAKISPEARKAQEPIISAGKAMMDGACNMVAAAKQLAVNPKDPPTYQLYSNHSKSVSEAIKRLVSSIKDCAPGQRECDESIERLNRSIRDLDQASLAAISQSLQQRTEKSLRGFQEQMIGSAREIHDLCSKVKDSAKAEPENLGHRVTMMASYFGPLSDGAVGAASLIQNSKQQTHILDLTKTVAESALQFMYSCKEGAGNPKAPKHTLDNIDTAADNTMDVVQDLLQSLEEAASQAGVVNSMIEKLTKSITKTDEQVMLREGMSFVEYQSNMVSLAKNIAMTTQEMVGKAGVNPSDLGRLANQLTRDYDLLASNSANAAATSNSQDIANRIRTTVQDLGKSCVELVQDAGKVQGDPQDSYARRELQDHARSVSEKVSFVLAALQSGSRGTQACINAASAVSGIIADLDTTIMFATAGTLCTEGDDSFASHREDILKTAKALVEETKKLVQGAASDQETLAGAAQQAVKTITKLADVVKLGAASLGSDQPEAQVMIINAVKDVASALSDLISATKNASGKNVSDPAMLTLKESAKVMVTNVTSLLKTVKTVEDEAARGTRALESTIEAIGQEIKGYEAGTLPEKKATAEDLIRLTKPITTATAKAVAAGNSGRQEDIIICANMGRKAIFDLLATCRGTASTAETTEVRQKTIAAGKHCAIVYKDLLEQVSTVIQKPSQESKQTLAAMSRQVATSVSDIVHCAELIKVGQLSGEASKEIRWSHIVSGTDWVDPEDPTVIAESELLTAAKSIEAAAQKLSQLKPRKKAKEADMSLNFEEQILEAAKSIASATAALVKSASAAQRELVAQGKVRTRKEIGATYHKSQILDDDGQWSEGLISAAKMVAAATHSLCESANAMVQGHATEERLIAAAKEVAGSTAQLLVACRVKADPNSVAMKRLQAAGNAVKRATEVLVKAAQQAKQRDEDEEINVSVDTRKVGGIKQELQFQEEMLRKEREWIEAREKLAKFRKQRYQGAPHDSDSSSHF</sequence>
<feature type="domain" description="I/LWEQ" evidence="5">
    <location>
        <begin position="2340"/>
        <end position="2589"/>
    </location>
</feature>
<dbReference type="GO" id="GO:0098609">
    <property type="term" value="P:cell-cell adhesion"/>
    <property type="evidence" value="ECO:0007669"/>
    <property type="project" value="TreeGrafter"/>
</dbReference>
<dbReference type="InterPro" id="IPR057346">
    <property type="entry name" value="Talin1/2_VBS2"/>
</dbReference>
<comment type="subcellular location">
    <subcellularLocation>
        <location evidence="1">Cytoplasm</location>
        <location evidence="1">Cytoskeleton</location>
    </subcellularLocation>
</comment>
<dbReference type="Pfam" id="PF01608">
    <property type="entry name" value="I_LWEQ"/>
    <property type="match status" value="1"/>
</dbReference>
<dbReference type="SUPFAM" id="SSF109885">
    <property type="entry name" value="I/LWEQ domain"/>
    <property type="match status" value="4"/>
</dbReference>
<dbReference type="GO" id="GO:0001726">
    <property type="term" value="C:ruffle"/>
    <property type="evidence" value="ECO:0007669"/>
    <property type="project" value="InterPro"/>
</dbReference>
<dbReference type="InterPro" id="IPR015009">
    <property type="entry name" value="Vinculin-bd_dom"/>
</dbReference>
<dbReference type="InterPro" id="IPR035963">
    <property type="entry name" value="FERM_2"/>
</dbReference>
<dbReference type="Pfam" id="PF09141">
    <property type="entry name" value="Talin_middle"/>
    <property type="match status" value="1"/>
</dbReference>
<dbReference type="Gene3D" id="1.20.120.230">
    <property type="entry name" value="Alpha-catenin/vinculin-like"/>
    <property type="match status" value="4"/>
</dbReference>
<keyword evidence="6" id="KW-1185">Reference proteome</keyword>
<dbReference type="RefSeq" id="XP_022305890.1">
    <property type="nucleotide sequence ID" value="XM_022450182.1"/>
</dbReference>
<dbReference type="InterPro" id="IPR019749">
    <property type="entry name" value="Band_41_domain"/>
</dbReference>
<gene>
    <name evidence="7 8 9 10 11 12" type="primary">LOC111112605</name>
</gene>
<dbReference type="InterPro" id="IPR019748">
    <property type="entry name" value="FERM_central"/>
</dbReference>
<dbReference type="RefSeq" id="XP_022305888.1">
    <property type="nucleotide sequence ID" value="XM_022450180.1"/>
</dbReference>
<dbReference type="FunFam" id="1.20.80.10:FF:000007">
    <property type="entry name" value="Talin 2"/>
    <property type="match status" value="1"/>
</dbReference>
<evidence type="ECO:0000313" key="9">
    <source>
        <dbReference type="RefSeq" id="XP_022305891.1"/>
    </source>
</evidence>
<dbReference type="SUPFAM" id="SSF47031">
    <property type="entry name" value="Second domain of FERM"/>
    <property type="match status" value="1"/>
</dbReference>
<reference evidence="7 8" key="1">
    <citation type="submission" date="2025-04" db="UniProtKB">
        <authorList>
            <consortium name="RefSeq"/>
        </authorList>
    </citation>
    <scope>IDENTIFICATION</scope>
    <source>
        <tissue evidence="7 8">Whole sample</tissue>
    </source>
</reference>
<name>A0A8B8BSE7_CRAVI</name>
<dbReference type="Pfam" id="PF25177">
    <property type="entry name" value="Talin_VBS2"/>
    <property type="match status" value="1"/>
</dbReference>
<dbReference type="InterPro" id="IPR011993">
    <property type="entry name" value="PH-like_dom_sf"/>
</dbReference>
<dbReference type="RefSeq" id="XP_022305892.1">
    <property type="nucleotide sequence ID" value="XM_022450184.1"/>
</dbReference>
<organism evidence="6 9">
    <name type="scientific">Crassostrea virginica</name>
    <name type="common">Eastern oyster</name>
    <dbReference type="NCBI Taxonomy" id="6565"/>
    <lineage>
        <taxon>Eukaryota</taxon>
        <taxon>Metazoa</taxon>
        <taxon>Spiralia</taxon>
        <taxon>Lophotrochozoa</taxon>
        <taxon>Mollusca</taxon>
        <taxon>Bivalvia</taxon>
        <taxon>Autobranchia</taxon>
        <taxon>Pteriomorphia</taxon>
        <taxon>Ostreida</taxon>
        <taxon>Ostreoidea</taxon>
        <taxon>Ostreidae</taxon>
        <taxon>Crassostrea</taxon>
    </lineage>
</organism>
<dbReference type="PROSITE" id="PS50945">
    <property type="entry name" value="I_LWEQ"/>
    <property type="match status" value="1"/>
</dbReference>
<dbReference type="Pfam" id="PF16511">
    <property type="entry name" value="FERM_f0"/>
    <property type="match status" value="1"/>
</dbReference>
<dbReference type="InterPro" id="IPR015224">
    <property type="entry name" value="Talin_cent"/>
</dbReference>
<dbReference type="CDD" id="cd17090">
    <property type="entry name" value="FERM_F1_TLN"/>
    <property type="match status" value="1"/>
</dbReference>
<dbReference type="FunFam" id="1.20.1420.10:FF:000006">
    <property type="entry name" value="Talin 2"/>
    <property type="match status" value="1"/>
</dbReference>
<dbReference type="GO" id="GO:0005856">
    <property type="term" value="C:cytoskeleton"/>
    <property type="evidence" value="ECO:0007669"/>
    <property type="project" value="UniProtKB-SubCell"/>
</dbReference>
<dbReference type="GO" id="GO:0051015">
    <property type="term" value="F:actin filament binding"/>
    <property type="evidence" value="ECO:0007669"/>
    <property type="project" value="InterPro"/>
</dbReference>
<keyword evidence="3" id="KW-0206">Cytoskeleton</keyword>
<dbReference type="GO" id="GO:0005178">
    <property type="term" value="F:integrin binding"/>
    <property type="evidence" value="ECO:0007669"/>
    <property type="project" value="TreeGrafter"/>
</dbReference>
<dbReference type="Gene3D" id="3.10.20.90">
    <property type="entry name" value="Phosphatidylinositol 3-kinase Catalytic Subunit, Chain A, domain 1"/>
    <property type="match status" value="2"/>
</dbReference>
<proteinExistence type="predicted"/>
<dbReference type="GO" id="GO:0030036">
    <property type="term" value="P:actin cytoskeleton organization"/>
    <property type="evidence" value="ECO:0007669"/>
    <property type="project" value="TreeGrafter"/>
</dbReference>
<dbReference type="Pfam" id="PF21896">
    <property type="entry name" value="Talin_IBS2B"/>
    <property type="match status" value="4"/>
</dbReference>
<dbReference type="InterPro" id="IPR002558">
    <property type="entry name" value="ILWEQ_dom"/>
</dbReference>
<dbReference type="Pfam" id="PF02174">
    <property type="entry name" value="IRS"/>
    <property type="match status" value="1"/>
</dbReference>
<dbReference type="InterPro" id="IPR054060">
    <property type="entry name" value="TLN1-like_RS"/>
</dbReference>
<dbReference type="InterPro" id="IPR014352">
    <property type="entry name" value="FERM/acyl-CoA-bd_prot_sf"/>
</dbReference>
<dbReference type="InterPro" id="IPR035964">
    <property type="entry name" value="I/LWEQ_dom_sf"/>
</dbReference>
<dbReference type="Pfam" id="PF21692">
    <property type="entry name" value="Talin_R4"/>
    <property type="match status" value="1"/>
</dbReference>
<dbReference type="GO" id="GO:0005925">
    <property type="term" value="C:focal adhesion"/>
    <property type="evidence" value="ECO:0007669"/>
    <property type="project" value="InterPro"/>
</dbReference>
<evidence type="ECO:0000259" key="5">
    <source>
        <dbReference type="PROSITE" id="PS50945"/>
    </source>
</evidence>
<keyword evidence="2" id="KW-0963">Cytoplasm</keyword>
<dbReference type="GO" id="GO:0005737">
    <property type="term" value="C:cytoplasm"/>
    <property type="evidence" value="ECO:0007669"/>
    <property type="project" value="TreeGrafter"/>
</dbReference>
<dbReference type="InterPro" id="IPR019747">
    <property type="entry name" value="FERM_CS"/>
</dbReference>
<dbReference type="Gene3D" id="1.20.1410.10">
    <property type="entry name" value="I/LWEQ domain"/>
    <property type="match status" value="1"/>
</dbReference>
<protein>
    <submittedName>
        <fullName evidence="7 8">Talin-1-like isoform X1</fullName>
    </submittedName>
</protein>
<dbReference type="PROSITE" id="PS00660">
    <property type="entry name" value="FERM_1"/>
    <property type="match status" value="1"/>
</dbReference>
<dbReference type="GO" id="GO:0005886">
    <property type="term" value="C:plasma membrane"/>
    <property type="evidence" value="ECO:0007669"/>
    <property type="project" value="TreeGrafter"/>
</dbReference>
<evidence type="ECO:0000313" key="11">
    <source>
        <dbReference type="RefSeq" id="XP_022305893.1"/>
    </source>
</evidence>
<dbReference type="GeneID" id="111112605"/>
<dbReference type="CDD" id="cd10569">
    <property type="entry name" value="FERM_C_Talin"/>
    <property type="match status" value="1"/>
</dbReference>